<name>A0A1G6Z280_9NOCA</name>
<dbReference type="SMART" id="SM00860">
    <property type="entry name" value="SMI1_KNR4"/>
    <property type="match status" value="1"/>
</dbReference>
<keyword evidence="3" id="KW-1185">Reference proteome</keyword>
<dbReference type="SUPFAM" id="SSF160631">
    <property type="entry name" value="SMI1/KNR4-like"/>
    <property type="match status" value="1"/>
</dbReference>
<proteinExistence type="predicted"/>
<dbReference type="InterPro" id="IPR018958">
    <property type="entry name" value="Knr4/Smi1-like_dom"/>
</dbReference>
<evidence type="ECO:0000259" key="1">
    <source>
        <dbReference type="SMART" id="SM00860"/>
    </source>
</evidence>
<dbReference type="InterPro" id="IPR037883">
    <property type="entry name" value="Knr4/Smi1-like_sf"/>
</dbReference>
<gene>
    <name evidence="2" type="ORF">SAMN05444580_10858</name>
</gene>
<dbReference type="Proteomes" id="UP000199417">
    <property type="component" value="Unassembled WGS sequence"/>
</dbReference>
<dbReference type="Pfam" id="PF14568">
    <property type="entry name" value="SUKH_6"/>
    <property type="match status" value="1"/>
</dbReference>
<dbReference type="STRING" id="168276.SAMN05444580_10858"/>
<accession>A0A1G6Z280</accession>
<dbReference type="Gene3D" id="3.40.1580.10">
    <property type="entry name" value="SMI1/KNR4-like"/>
    <property type="match status" value="1"/>
</dbReference>
<sequence length="358" mass="39551">MKDVSSAGPDGRGADGFTRTTGHFDGVDFEGFWDDGEYSRENYVESAPTDELIASIEEELGGYRLPDSYVELARMHNGGMVERPCFPMDTSTSWAEDHIQISGLYAIGRTATWSLCGELGSTFLRDEWGYPDIGIGVADTPSAGHEQIMLDYRACGPHGEPRVVHVDQEFDYRITVVAPDFATFVRGLVGEDEFDDAGETLQADLATVRHGTFSPILRRALEAGLPDGGVLIRALAERIVTEKGFFALHADGDSWLMYDVLFWLYSHLTTATSFEDFVNRAEGQDDYERPCYTLMITTSFVADPYGFCTGGFAEGFLRDWWDAKVERGNIAAADGGYRVAPEYATQLLRVLRATAGMP</sequence>
<reference evidence="2 3" key="1">
    <citation type="submission" date="2016-10" db="EMBL/GenBank/DDBJ databases">
        <authorList>
            <person name="de Groot N.N."/>
        </authorList>
    </citation>
    <scope>NUCLEOTIDE SEQUENCE [LARGE SCALE GENOMIC DNA]</scope>
    <source>
        <strain evidence="2 3">JCM 11308</strain>
    </source>
</reference>
<organism evidence="2 3">
    <name type="scientific">Rhodococcus tukisamuensis</name>
    <dbReference type="NCBI Taxonomy" id="168276"/>
    <lineage>
        <taxon>Bacteria</taxon>
        <taxon>Bacillati</taxon>
        <taxon>Actinomycetota</taxon>
        <taxon>Actinomycetes</taxon>
        <taxon>Mycobacteriales</taxon>
        <taxon>Nocardiaceae</taxon>
        <taxon>Rhodococcus</taxon>
    </lineage>
</organism>
<evidence type="ECO:0000313" key="3">
    <source>
        <dbReference type="Proteomes" id="UP000199417"/>
    </source>
</evidence>
<dbReference type="AlphaFoldDB" id="A0A1G6Z280"/>
<protein>
    <submittedName>
        <fullName evidence="2">SMI1-KNR4 cell-wall</fullName>
    </submittedName>
</protein>
<dbReference type="RefSeq" id="WP_072845663.1">
    <property type="nucleotide sequence ID" value="NZ_FNAB01000008.1"/>
</dbReference>
<dbReference type="EMBL" id="FNAB01000008">
    <property type="protein sequence ID" value="SDD95975.1"/>
    <property type="molecule type" value="Genomic_DNA"/>
</dbReference>
<feature type="domain" description="Knr4/Smi1-like" evidence="1">
    <location>
        <begin position="47"/>
        <end position="280"/>
    </location>
</feature>
<evidence type="ECO:0000313" key="2">
    <source>
        <dbReference type="EMBL" id="SDD95975.1"/>
    </source>
</evidence>